<reference evidence="1" key="2">
    <citation type="submission" date="2025-08" db="UniProtKB">
        <authorList>
            <consortium name="Ensembl"/>
        </authorList>
    </citation>
    <scope>IDENTIFICATION</scope>
</reference>
<reference evidence="1" key="1">
    <citation type="submission" date="2019-06" db="EMBL/GenBank/DDBJ databases">
        <authorList>
            <consortium name="Wellcome Sanger Institute Data Sharing"/>
        </authorList>
    </citation>
    <scope>NUCLEOTIDE SEQUENCE [LARGE SCALE GENOMIC DNA]</scope>
</reference>
<evidence type="ECO:0008006" key="3">
    <source>
        <dbReference type="Google" id="ProtNLM"/>
    </source>
</evidence>
<keyword evidence="2" id="KW-1185">Reference proteome</keyword>
<organism evidence="1 2">
    <name type="scientific">Salarias fasciatus</name>
    <name type="common">Jewelled blenny</name>
    <name type="synonym">Blennius fasciatus</name>
    <dbReference type="NCBI Taxonomy" id="181472"/>
    <lineage>
        <taxon>Eukaryota</taxon>
        <taxon>Metazoa</taxon>
        <taxon>Chordata</taxon>
        <taxon>Craniata</taxon>
        <taxon>Vertebrata</taxon>
        <taxon>Euteleostomi</taxon>
        <taxon>Actinopterygii</taxon>
        <taxon>Neopterygii</taxon>
        <taxon>Teleostei</taxon>
        <taxon>Neoteleostei</taxon>
        <taxon>Acanthomorphata</taxon>
        <taxon>Ovalentaria</taxon>
        <taxon>Blenniimorphae</taxon>
        <taxon>Blenniiformes</taxon>
        <taxon>Blennioidei</taxon>
        <taxon>Blenniidae</taxon>
        <taxon>Salariinae</taxon>
        <taxon>Salarias</taxon>
    </lineage>
</organism>
<dbReference type="InterPro" id="IPR036691">
    <property type="entry name" value="Endo/exonu/phosph_ase_sf"/>
</dbReference>
<proteinExistence type="predicted"/>
<evidence type="ECO:0000313" key="1">
    <source>
        <dbReference type="Ensembl" id="ENSSFAP00005003239.1"/>
    </source>
</evidence>
<name>A0A672FX15_SALFA</name>
<dbReference type="Ensembl" id="ENSSFAT00005003483.1">
    <property type="protein sequence ID" value="ENSSFAP00005003239.1"/>
    <property type="gene ID" value="ENSSFAG00005002160.1"/>
</dbReference>
<protein>
    <recommendedName>
        <fullName evidence="3">Endonuclease/exonuclease/phosphatase domain-containing protein</fullName>
    </recommendedName>
</protein>
<dbReference type="AlphaFoldDB" id="A0A672FX15"/>
<accession>A0A672FX15</accession>
<evidence type="ECO:0000313" key="2">
    <source>
        <dbReference type="Proteomes" id="UP000472267"/>
    </source>
</evidence>
<dbReference type="SUPFAM" id="SSF56219">
    <property type="entry name" value="DNase I-like"/>
    <property type="match status" value="1"/>
</dbReference>
<sequence length="125" mass="14282">MEGRNWVGQIYYSSFSSMKDDQGRYVLITGYLYGEHIFIGCVYAPNVYQKEFYSDLLGKITNLSLPFSILGGDFNCTLNPEVNQFPSAKTTQSKMRETTIQLLVIKSISVSQLRSHLVMERTLHL</sequence>
<dbReference type="Proteomes" id="UP000472267">
    <property type="component" value="Chromosome 20"/>
</dbReference>
<reference evidence="1" key="3">
    <citation type="submission" date="2025-09" db="UniProtKB">
        <authorList>
            <consortium name="Ensembl"/>
        </authorList>
    </citation>
    <scope>IDENTIFICATION</scope>
</reference>
<dbReference type="Gene3D" id="3.60.10.10">
    <property type="entry name" value="Endonuclease/exonuclease/phosphatase"/>
    <property type="match status" value="1"/>
</dbReference>